<dbReference type="OrthoDB" id="5588650at2"/>
<feature type="transmembrane region" description="Helical" evidence="1">
    <location>
        <begin position="12"/>
        <end position="29"/>
    </location>
</feature>
<keyword evidence="1" id="KW-0812">Transmembrane</keyword>
<protein>
    <submittedName>
        <fullName evidence="2">Invasion protein</fullName>
    </submittedName>
</protein>
<dbReference type="Proteomes" id="UP000305675">
    <property type="component" value="Unassembled WGS sequence"/>
</dbReference>
<feature type="transmembrane region" description="Helical" evidence="1">
    <location>
        <begin position="101"/>
        <end position="119"/>
    </location>
</feature>
<proteinExistence type="predicted"/>
<comment type="caution">
    <text evidence="2">The sequence shown here is derived from an EMBL/GenBank/DDBJ whole genome shotgun (WGS) entry which is preliminary data.</text>
</comment>
<dbReference type="AlphaFoldDB" id="A0A4U1BMM8"/>
<feature type="transmembrane region" description="Helical" evidence="1">
    <location>
        <begin position="77"/>
        <end position="94"/>
    </location>
</feature>
<keyword evidence="3" id="KW-1185">Reference proteome</keyword>
<sequence>MDALYPGMKHFHMLTIACSVTLLLVRFYWHMAGSAMMERKWVKIIPHVIDTLLLLSGISLCFLIQQFPGSSEWLTEKVLSVVAYILLGVFAFKAKGKMLKVFAVLGALGWLGMIAKVAMTKTPILLG</sequence>
<evidence type="ECO:0000313" key="2">
    <source>
        <dbReference type="EMBL" id="TKB54784.1"/>
    </source>
</evidence>
<keyword evidence="1" id="KW-1133">Transmembrane helix</keyword>
<name>A0A4U1BMM8_9GAMM</name>
<dbReference type="GO" id="GO:0005886">
    <property type="term" value="C:plasma membrane"/>
    <property type="evidence" value="ECO:0007669"/>
    <property type="project" value="TreeGrafter"/>
</dbReference>
<feature type="transmembrane region" description="Helical" evidence="1">
    <location>
        <begin position="41"/>
        <end position="65"/>
    </location>
</feature>
<accession>A0A4U1BMM8</accession>
<dbReference type="PANTHER" id="PTHR39594:SF1">
    <property type="entry name" value="PROTEIN YCHQ"/>
    <property type="match status" value="1"/>
</dbReference>
<reference evidence="2 3" key="1">
    <citation type="submission" date="2019-04" db="EMBL/GenBank/DDBJ databases">
        <authorList>
            <person name="Hwang J.C."/>
        </authorList>
    </citation>
    <scope>NUCLEOTIDE SEQUENCE [LARGE SCALE GENOMIC DNA]</scope>
    <source>
        <strain evidence="2 3">IMCC35002</strain>
    </source>
</reference>
<evidence type="ECO:0000256" key="1">
    <source>
        <dbReference type="SAM" id="Phobius"/>
    </source>
</evidence>
<dbReference type="EMBL" id="SWCJ01000007">
    <property type="protein sequence ID" value="TKB54784.1"/>
    <property type="molecule type" value="Genomic_DNA"/>
</dbReference>
<dbReference type="PANTHER" id="PTHR39594">
    <property type="entry name" value="PROTEIN YCHQ"/>
    <property type="match status" value="1"/>
</dbReference>
<dbReference type="PIRSF" id="PIRSF005610">
    <property type="entry name" value="SirB"/>
    <property type="match status" value="1"/>
</dbReference>
<evidence type="ECO:0000313" key="3">
    <source>
        <dbReference type="Proteomes" id="UP000305675"/>
    </source>
</evidence>
<organism evidence="2 3">
    <name type="scientific">Ferrimonas aestuarii</name>
    <dbReference type="NCBI Taxonomy" id="2569539"/>
    <lineage>
        <taxon>Bacteria</taxon>
        <taxon>Pseudomonadati</taxon>
        <taxon>Pseudomonadota</taxon>
        <taxon>Gammaproteobacteria</taxon>
        <taxon>Alteromonadales</taxon>
        <taxon>Ferrimonadaceae</taxon>
        <taxon>Ferrimonas</taxon>
    </lineage>
</organism>
<dbReference type="RefSeq" id="WP_136863585.1">
    <property type="nucleotide sequence ID" value="NZ_SWCJ01000007.1"/>
</dbReference>
<dbReference type="Pfam" id="PF04247">
    <property type="entry name" value="SirB"/>
    <property type="match status" value="1"/>
</dbReference>
<gene>
    <name evidence="2" type="ORF">FCL42_11595</name>
</gene>
<dbReference type="InterPro" id="IPR007360">
    <property type="entry name" value="SirB"/>
</dbReference>
<keyword evidence="1" id="KW-0472">Membrane</keyword>